<keyword evidence="3" id="KW-1185">Reference proteome</keyword>
<evidence type="ECO:0000256" key="1">
    <source>
        <dbReference type="SAM" id="MobiDB-lite"/>
    </source>
</evidence>
<protein>
    <submittedName>
        <fullName evidence="2">Uncharacterized protein</fullName>
    </submittedName>
</protein>
<sequence length="169" mass="17092">MASLGAAVAIVLGGGSLAVKYATSTGSAGSTPSAQHPEPPPAAVAGEQCAAESPGDAAGSTIRVCFRRAGNTVYMVAYAKADPATSADVYLWLKDGSGTAAVYPANGQAVSWTGVPLESSAEVRKETPVNQSLVRGTTYNVSLAVKPAGGPAPNIRNHAVDGRQIQFTY</sequence>
<organism evidence="2 3">
    <name type="scientific">Kitasatospora xanthocidica</name>
    <dbReference type="NCBI Taxonomy" id="83382"/>
    <lineage>
        <taxon>Bacteria</taxon>
        <taxon>Bacillati</taxon>
        <taxon>Actinomycetota</taxon>
        <taxon>Actinomycetes</taxon>
        <taxon>Kitasatosporales</taxon>
        <taxon>Streptomycetaceae</taxon>
        <taxon>Kitasatospora</taxon>
    </lineage>
</organism>
<dbReference type="Proteomes" id="UP000263377">
    <property type="component" value="Unassembled WGS sequence"/>
</dbReference>
<dbReference type="EMBL" id="QVIG01000001">
    <property type="protein sequence ID" value="RGD59811.1"/>
    <property type="molecule type" value="Genomic_DNA"/>
</dbReference>
<dbReference type="RefSeq" id="WP_074005063.1">
    <property type="nucleotide sequence ID" value="NZ_QVIG01000001.1"/>
</dbReference>
<reference evidence="2 3" key="1">
    <citation type="submission" date="2018-08" db="EMBL/GenBank/DDBJ databases">
        <title>Diversity &amp; Physiological Properties of Lignin-Decomposing Actinobacteria from Soil.</title>
        <authorList>
            <person name="Roh S.G."/>
            <person name="Kim S.B."/>
        </authorList>
    </citation>
    <scope>NUCLEOTIDE SEQUENCE [LARGE SCALE GENOMIC DNA]</scope>
    <source>
        <strain evidence="2 3">MMS17-GH009</strain>
    </source>
</reference>
<evidence type="ECO:0000313" key="3">
    <source>
        <dbReference type="Proteomes" id="UP000263377"/>
    </source>
</evidence>
<feature type="region of interest" description="Disordered" evidence="1">
    <location>
        <begin position="26"/>
        <end position="56"/>
    </location>
</feature>
<gene>
    <name evidence="2" type="ORF">DR950_20300</name>
</gene>
<accession>A0A372ZVM5</accession>
<name>A0A372ZVM5_9ACTN</name>
<proteinExistence type="predicted"/>
<dbReference type="AlphaFoldDB" id="A0A372ZVM5"/>
<evidence type="ECO:0000313" key="2">
    <source>
        <dbReference type="EMBL" id="RGD59811.1"/>
    </source>
</evidence>
<comment type="caution">
    <text evidence="2">The sequence shown here is derived from an EMBL/GenBank/DDBJ whole genome shotgun (WGS) entry which is preliminary data.</text>
</comment>